<dbReference type="GO" id="GO:0015344">
    <property type="term" value="F:siderophore uptake transmembrane transporter activity"/>
    <property type="evidence" value="ECO:0007669"/>
    <property type="project" value="TreeGrafter"/>
</dbReference>
<organism evidence="16 17">
    <name type="scientific">Bacteroides thetaiotaomicron</name>
    <dbReference type="NCBI Taxonomy" id="818"/>
    <lineage>
        <taxon>Bacteria</taxon>
        <taxon>Pseudomonadati</taxon>
        <taxon>Bacteroidota</taxon>
        <taxon>Bacteroidia</taxon>
        <taxon>Bacteroidales</taxon>
        <taxon>Bacteroidaceae</taxon>
        <taxon>Bacteroides</taxon>
    </lineage>
</organism>
<dbReference type="OMA" id="INIRTAY"/>
<dbReference type="GO" id="GO:0009279">
    <property type="term" value="C:cell outer membrane"/>
    <property type="evidence" value="ECO:0007669"/>
    <property type="project" value="UniProtKB-SubCell"/>
</dbReference>
<keyword evidence="8 16" id="KW-0675">Receptor</keyword>
<evidence type="ECO:0000256" key="2">
    <source>
        <dbReference type="ARBA" id="ARBA00022448"/>
    </source>
</evidence>
<evidence type="ECO:0000256" key="10">
    <source>
        <dbReference type="PROSITE-ProRule" id="PRU01360"/>
    </source>
</evidence>
<dbReference type="GO" id="GO:0044718">
    <property type="term" value="P:siderophore transmembrane transport"/>
    <property type="evidence" value="ECO:0007669"/>
    <property type="project" value="TreeGrafter"/>
</dbReference>
<keyword evidence="3 10" id="KW-1134">Transmembrane beta strand</keyword>
<keyword evidence="2 10" id="KW-0813">Transport</keyword>
<evidence type="ECO:0000256" key="8">
    <source>
        <dbReference type="ARBA" id="ARBA00023170"/>
    </source>
</evidence>
<evidence type="ECO:0000256" key="12">
    <source>
        <dbReference type="SAM" id="SignalP"/>
    </source>
</evidence>
<dbReference type="Gene3D" id="2.170.130.10">
    <property type="entry name" value="TonB-dependent receptor, plug domain"/>
    <property type="match status" value="1"/>
</dbReference>
<feature type="chain" id="PRO_5041597365" evidence="12">
    <location>
        <begin position="22"/>
        <end position="949"/>
    </location>
</feature>
<dbReference type="InterPro" id="IPR036942">
    <property type="entry name" value="Beta-barrel_TonB_sf"/>
</dbReference>
<reference evidence="17 18" key="1">
    <citation type="journal article" date="2019" name="Nat. Med.">
        <title>A library of human gut bacterial isolates paired with longitudinal multiomics data enables mechanistic microbiome research.</title>
        <authorList>
            <person name="Poyet M."/>
            <person name="Groussin M."/>
            <person name="Gibbons S.M."/>
            <person name="Avila-Pacheco J."/>
            <person name="Jiang X."/>
            <person name="Kearney S.M."/>
            <person name="Perrotta A.R."/>
            <person name="Berdy B."/>
            <person name="Zhao S."/>
            <person name="Lieberman T.D."/>
            <person name="Swanson P.K."/>
            <person name="Smith M."/>
            <person name="Roesemann S."/>
            <person name="Alexander J.E."/>
            <person name="Rich S.A."/>
            <person name="Livny J."/>
            <person name="Vlamakis H."/>
            <person name="Clish C."/>
            <person name="Bullock K."/>
            <person name="Deik A."/>
            <person name="Scott J."/>
            <person name="Pierce K.A."/>
            <person name="Xavier R.J."/>
            <person name="Alm E.J."/>
        </authorList>
    </citation>
    <scope>NUCLEOTIDE SEQUENCE [LARGE SCALE GENOMIC DNA]</scope>
    <source>
        <strain evidence="16 17">BIOML-A162</strain>
        <strain evidence="15 18">BIOML-A188</strain>
    </source>
</reference>
<dbReference type="Proteomes" id="UP000436858">
    <property type="component" value="Unassembled WGS sequence"/>
</dbReference>
<dbReference type="SUPFAM" id="SSF49464">
    <property type="entry name" value="Carboxypeptidase regulatory domain-like"/>
    <property type="match status" value="1"/>
</dbReference>
<dbReference type="Pfam" id="PF07715">
    <property type="entry name" value="Plug"/>
    <property type="match status" value="1"/>
</dbReference>
<keyword evidence="5 12" id="KW-0732">Signal</keyword>
<dbReference type="PANTHER" id="PTHR30069">
    <property type="entry name" value="TONB-DEPENDENT OUTER MEMBRANE RECEPTOR"/>
    <property type="match status" value="1"/>
</dbReference>
<name>A0A0P0FIM1_BACT4</name>
<evidence type="ECO:0000313" key="15">
    <source>
        <dbReference type="EMBL" id="KAB4304043.1"/>
    </source>
</evidence>
<evidence type="ECO:0000256" key="7">
    <source>
        <dbReference type="ARBA" id="ARBA00023136"/>
    </source>
</evidence>
<dbReference type="Proteomes" id="UP000440614">
    <property type="component" value="Unassembled WGS sequence"/>
</dbReference>
<keyword evidence="4 10" id="KW-0812">Transmembrane</keyword>
<proteinExistence type="inferred from homology"/>
<evidence type="ECO:0000256" key="5">
    <source>
        <dbReference type="ARBA" id="ARBA00022729"/>
    </source>
</evidence>
<dbReference type="EMBL" id="WCRY01000025">
    <property type="protein sequence ID" value="KAB4476092.1"/>
    <property type="molecule type" value="Genomic_DNA"/>
</dbReference>
<feature type="domain" description="TonB-dependent receptor plug" evidence="14">
    <location>
        <begin position="120"/>
        <end position="225"/>
    </location>
</feature>
<evidence type="ECO:0000256" key="9">
    <source>
        <dbReference type="ARBA" id="ARBA00023237"/>
    </source>
</evidence>
<dbReference type="PANTHER" id="PTHR30069:SF29">
    <property type="entry name" value="HEMOGLOBIN AND HEMOGLOBIN-HAPTOGLOBIN-BINDING PROTEIN 1-RELATED"/>
    <property type="match status" value="1"/>
</dbReference>
<evidence type="ECO:0000313" key="16">
    <source>
        <dbReference type="EMBL" id="KAB4476092.1"/>
    </source>
</evidence>
<evidence type="ECO:0000256" key="4">
    <source>
        <dbReference type="ARBA" id="ARBA00022692"/>
    </source>
</evidence>
<keyword evidence="9 10" id="KW-0998">Cell outer membrane</keyword>
<dbReference type="Pfam" id="PF00593">
    <property type="entry name" value="TonB_dep_Rec_b-barrel"/>
    <property type="match status" value="1"/>
</dbReference>
<dbReference type="KEGG" id="btho:Btheta7330_01212"/>
<dbReference type="InterPro" id="IPR039426">
    <property type="entry name" value="TonB-dep_rcpt-like"/>
</dbReference>
<evidence type="ECO:0000256" key="1">
    <source>
        <dbReference type="ARBA" id="ARBA00004571"/>
    </source>
</evidence>
<dbReference type="InterPro" id="IPR037066">
    <property type="entry name" value="Plug_dom_sf"/>
</dbReference>
<feature type="signal peptide" evidence="12">
    <location>
        <begin position="1"/>
        <end position="21"/>
    </location>
</feature>
<dbReference type="Gene3D" id="2.60.40.1120">
    <property type="entry name" value="Carboxypeptidase-like, regulatory domain"/>
    <property type="match status" value="1"/>
</dbReference>
<dbReference type="PROSITE" id="PS52016">
    <property type="entry name" value="TONB_DEPENDENT_REC_3"/>
    <property type="match status" value="1"/>
</dbReference>
<dbReference type="EMBL" id="WCSY01000057">
    <property type="protein sequence ID" value="KAB4304043.1"/>
    <property type="molecule type" value="Genomic_DNA"/>
</dbReference>
<comment type="subcellular location">
    <subcellularLocation>
        <location evidence="1 10">Cell outer membrane</location>
        <topology evidence="1 10">Multi-pass membrane protein</topology>
    </subcellularLocation>
</comment>
<dbReference type="GeneID" id="60927787"/>
<evidence type="ECO:0000259" key="14">
    <source>
        <dbReference type="Pfam" id="PF07715"/>
    </source>
</evidence>
<dbReference type="SUPFAM" id="SSF56935">
    <property type="entry name" value="Porins"/>
    <property type="match status" value="1"/>
</dbReference>
<evidence type="ECO:0000256" key="11">
    <source>
        <dbReference type="RuleBase" id="RU003357"/>
    </source>
</evidence>
<dbReference type="InterPro" id="IPR008969">
    <property type="entry name" value="CarboxyPept-like_regulatory"/>
</dbReference>
<keyword evidence="6 11" id="KW-0798">TonB box</keyword>
<evidence type="ECO:0000256" key="3">
    <source>
        <dbReference type="ARBA" id="ARBA00022452"/>
    </source>
</evidence>
<evidence type="ECO:0000313" key="18">
    <source>
        <dbReference type="Proteomes" id="UP000440614"/>
    </source>
</evidence>
<dbReference type="RefSeq" id="WP_011107990.1">
    <property type="nucleotide sequence ID" value="NZ_CAXKYD010000056.1"/>
</dbReference>
<sequence length="949" mass="107294">MKKLYILTLFICLAGFGNSFAQTLKGHIYDANTNEPLVGAAVTYKLHGNQGTVSDINGAYEIKLPEGGVDLVFSYIGYEDVLMPIVIGKREVITKDVYMKESTKLLEEVVVSAGRFEQKLSNVTVSMDLVKAGDIARQAPTDITSTLRTLPGVDIVDKQPSMRGGSGWTYGVGARSQILVDGMSTLNPKTGEINWNTVPLENIEQIEVIKGASSVLYGSSALNGIINIRTARPGLTPKTRFSAYIGIYGDAENDEYQWSDKSFWKDDKYSVKPILRGNLLSGIRNPIYEGFDLSHSRRIGNFDVSGSINLFTDEGYRQQGYNKRFRMGGNLTYHQPDMGMKILNYGLNVDFLSNQYGDFFIWRSPTEVYKPSPFTNMGREENNFHIDPFINYVNPENGTSHKIKGRFYHSADNIVKPSQGNSITDILGNMGTNAQTIQNIAGGDYSSLYPALVGIGSGLINNNLEDAMNGVFTSLGNIFPNATTADYCDLISWVMDNGLPSDLMNGIQNGQVPSDLIPWLSNVMNPTRNNVQTKTDKNYNYYLDYQFNKKWDGGAQITTGMTYEHVRYNSSIMDQVYKSDNVAAFFQYDQRFWDRLSVSAGVRAEYYRVNNHHREAETKIFGAKVPFRPVFRAGLNYQLADYSFIRASAGQGYRNPSINEKYLRKDIGGVGIYPNLDIKPEKGYNAELGFKQGYKIGNFQGFVDVAGFYTEYRDMVEFQFGLFNNADYSMINSISDAIQMVTDGKGFGIGAQFHNVSKAQIYGMEISTNGVYDFNKNTKLFYNLGYVYTEPRDADYKERNEIEDLYTDALQMKEKSNTGKYLKYRPKHSFKATVDFQWKRINLGANFAWKSKILAVDYLMMDEREKQQQDLMDYVRTILFGKSRGETLATYWKKHNTDYATVDLRFGVKATKEVAFQFMVNNLLNKEYSYRPMAVAAPRTFVVKMDITF</sequence>
<dbReference type="InterPro" id="IPR000531">
    <property type="entry name" value="Beta-barrel_TonB"/>
</dbReference>
<evidence type="ECO:0000256" key="6">
    <source>
        <dbReference type="ARBA" id="ARBA00023077"/>
    </source>
</evidence>
<comment type="caution">
    <text evidence="16">The sequence shown here is derived from an EMBL/GenBank/DDBJ whole genome shotgun (WGS) entry which is preliminary data.</text>
</comment>
<feature type="domain" description="TonB-dependent receptor-like beta-barrel" evidence="13">
    <location>
        <begin position="529"/>
        <end position="923"/>
    </location>
</feature>
<keyword evidence="7 10" id="KW-0472">Membrane</keyword>
<gene>
    <name evidence="16" type="ORF">GAN91_21020</name>
    <name evidence="15" type="ORF">GAO51_29130</name>
</gene>
<dbReference type="InterPro" id="IPR012910">
    <property type="entry name" value="Plug_dom"/>
</dbReference>
<dbReference type="Gene3D" id="2.40.170.20">
    <property type="entry name" value="TonB-dependent receptor, beta-barrel domain"/>
    <property type="match status" value="1"/>
</dbReference>
<accession>A0A0P0FIM1</accession>
<protein>
    <submittedName>
        <fullName evidence="16">TonB-dependent receptor</fullName>
    </submittedName>
</protein>
<comment type="similarity">
    <text evidence="10 11">Belongs to the TonB-dependent receptor family.</text>
</comment>
<dbReference type="Pfam" id="PF13715">
    <property type="entry name" value="CarbopepD_reg_2"/>
    <property type="match status" value="1"/>
</dbReference>
<evidence type="ECO:0000313" key="17">
    <source>
        <dbReference type="Proteomes" id="UP000436858"/>
    </source>
</evidence>
<dbReference type="AlphaFoldDB" id="A0A0P0FIM1"/>
<evidence type="ECO:0000259" key="13">
    <source>
        <dbReference type="Pfam" id="PF00593"/>
    </source>
</evidence>